<reference evidence="2" key="1">
    <citation type="submission" date="2021-01" db="EMBL/GenBank/DDBJ databases">
        <title>Adiantum capillus-veneris genome.</title>
        <authorList>
            <person name="Fang Y."/>
            <person name="Liao Q."/>
        </authorList>
    </citation>
    <scope>NUCLEOTIDE SEQUENCE</scope>
    <source>
        <strain evidence="2">H3</strain>
        <tissue evidence="2">Leaf</tissue>
    </source>
</reference>
<dbReference type="EMBL" id="JABFUD020000001">
    <property type="protein sequence ID" value="KAI5084305.1"/>
    <property type="molecule type" value="Genomic_DNA"/>
</dbReference>
<protein>
    <submittedName>
        <fullName evidence="2">Uncharacterized protein</fullName>
    </submittedName>
</protein>
<organism evidence="2 3">
    <name type="scientific">Adiantum capillus-veneris</name>
    <name type="common">Maidenhair fern</name>
    <dbReference type="NCBI Taxonomy" id="13818"/>
    <lineage>
        <taxon>Eukaryota</taxon>
        <taxon>Viridiplantae</taxon>
        <taxon>Streptophyta</taxon>
        <taxon>Embryophyta</taxon>
        <taxon>Tracheophyta</taxon>
        <taxon>Polypodiopsida</taxon>
        <taxon>Polypodiidae</taxon>
        <taxon>Polypodiales</taxon>
        <taxon>Pteridineae</taxon>
        <taxon>Pteridaceae</taxon>
        <taxon>Vittarioideae</taxon>
        <taxon>Adiantum</taxon>
    </lineage>
</organism>
<gene>
    <name evidence="2" type="ORF">GOP47_0000474</name>
</gene>
<dbReference type="Proteomes" id="UP000886520">
    <property type="component" value="Chromosome 1"/>
</dbReference>
<accession>A0A9D4VE08</accession>
<feature type="compositionally biased region" description="Basic and acidic residues" evidence="1">
    <location>
        <begin position="31"/>
        <end position="46"/>
    </location>
</feature>
<evidence type="ECO:0000256" key="1">
    <source>
        <dbReference type="SAM" id="MobiDB-lite"/>
    </source>
</evidence>
<comment type="caution">
    <text evidence="2">The sequence shown here is derived from an EMBL/GenBank/DDBJ whole genome shotgun (WGS) entry which is preliminary data.</text>
</comment>
<keyword evidence="3" id="KW-1185">Reference proteome</keyword>
<evidence type="ECO:0000313" key="2">
    <source>
        <dbReference type="EMBL" id="KAI5084305.1"/>
    </source>
</evidence>
<dbReference type="AlphaFoldDB" id="A0A9D4VE08"/>
<proteinExistence type="predicted"/>
<name>A0A9D4VE08_ADICA</name>
<feature type="region of interest" description="Disordered" evidence="1">
    <location>
        <begin position="15"/>
        <end position="46"/>
    </location>
</feature>
<evidence type="ECO:0000313" key="3">
    <source>
        <dbReference type="Proteomes" id="UP000886520"/>
    </source>
</evidence>
<sequence length="79" mass="8669">MKNVAQVRVCSEEAVGSAGSPRFTDFVDQGTEGREAEESSHDRDTEEGYLEVIDSTIFFLAFVALVNRSNCGAFLYNQG</sequence>